<dbReference type="RefSeq" id="WP_311670358.1">
    <property type="nucleotide sequence ID" value="NZ_JAVREO010000025.1"/>
</dbReference>
<reference evidence="2" key="2">
    <citation type="submission" date="2024-05" db="EMBL/GenBank/DDBJ databases">
        <title>30 novel species of actinomycetes from the DSMZ collection.</title>
        <authorList>
            <person name="Nouioui I."/>
        </authorList>
    </citation>
    <scope>NUCLEOTIDE SEQUENCE</scope>
    <source>
        <strain evidence="2 3">DSM 44915</strain>
    </source>
</reference>
<comment type="caution">
    <text evidence="2">The sequence shown here is derived from an EMBL/GenBank/DDBJ whole genome shotgun (WGS) entry which is preliminary data.</text>
</comment>
<protein>
    <submittedName>
        <fullName evidence="2">Uncharacterized protein</fullName>
    </submittedName>
</protein>
<gene>
    <name evidence="1" type="ORF">RM844_28805</name>
    <name evidence="2" type="ORF">RM844_28865</name>
</gene>
<organism evidence="2 3">
    <name type="scientific">Streptomyces chisholmiae</name>
    <dbReference type="NCBI Taxonomy" id="3075540"/>
    <lineage>
        <taxon>Bacteria</taxon>
        <taxon>Bacillati</taxon>
        <taxon>Actinomycetota</taxon>
        <taxon>Actinomycetes</taxon>
        <taxon>Kitasatosporales</taxon>
        <taxon>Streptomycetaceae</taxon>
        <taxon>Streptomyces</taxon>
    </lineage>
</organism>
<evidence type="ECO:0000313" key="1">
    <source>
        <dbReference type="EMBL" id="MDT0270278.1"/>
    </source>
</evidence>
<evidence type="ECO:0000313" key="3">
    <source>
        <dbReference type="Proteomes" id="UP001183410"/>
    </source>
</evidence>
<reference evidence="3" key="1">
    <citation type="submission" date="2023-07" db="EMBL/GenBank/DDBJ databases">
        <title>30 novel species of actinomycetes from the DSMZ collection.</title>
        <authorList>
            <person name="Nouioui I."/>
        </authorList>
    </citation>
    <scope>NUCLEOTIDE SEQUENCE [LARGE SCALE GENOMIC DNA]</scope>
    <source>
        <strain evidence="3">DSM 44915</strain>
    </source>
</reference>
<sequence length="96" mass="9934">MIEVTLTVEIDLTGPGDWRDQLRAQTRHIPPGSVVDVRVPAGLLDPEMGRAIGGHLAAVASRINLRQAGGGPGGSWLLTSVIAASREHAAPAPRAG</sequence>
<dbReference type="EMBL" id="JAVREO010000025">
    <property type="protein sequence ID" value="MDT0270278.1"/>
    <property type="molecule type" value="Genomic_DNA"/>
</dbReference>
<dbReference type="EMBL" id="JAVREO010000025">
    <property type="protein sequence ID" value="MDT0270290.1"/>
    <property type="molecule type" value="Genomic_DNA"/>
</dbReference>
<dbReference type="Proteomes" id="UP001183410">
    <property type="component" value="Unassembled WGS sequence"/>
</dbReference>
<evidence type="ECO:0000313" key="2">
    <source>
        <dbReference type="EMBL" id="MDT0270290.1"/>
    </source>
</evidence>
<proteinExistence type="predicted"/>
<accession>A0ABU2JZB0</accession>
<keyword evidence="3" id="KW-1185">Reference proteome</keyword>
<name>A0ABU2JZB0_9ACTN</name>